<evidence type="ECO:0000313" key="1">
    <source>
        <dbReference type="EMBL" id="AJD82126.1"/>
    </source>
</evidence>
<organism evidence="1 2">
    <name type="scientific">Mycobacterium phage Cosmo</name>
    <dbReference type="NCBI Taxonomy" id="1567467"/>
    <lineage>
        <taxon>Viruses</taxon>
        <taxon>Duplodnaviria</taxon>
        <taxon>Heunggongvirae</taxon>
        <taxon>Uroviricota</taxon>
        <taxon>Caudoviricetes</taxon>
        <taxon>Vilmaviridae</taxon>
        <taxon>Wildcatvirus</taxon>
        <taxon>Wildcatvirus wildcat</taxon>
        <taxon>Mycobacterium virus Wildcat</taxon>
    </lineage>
</organism>
<dbReference type="Proteomes" id="UP000031718">
    <property type="component" value="Segment"/>
</dbReference>
<gene>
    <name evidence="1" type="primary">54</name>
    <name evidence="1" type="ORF">COSMO_54</name>
</gene>
<protein>
    <submittedName>
        <fullName evidence="1">Uncharacterized protein</fullName>
    </submittedName>
</protein>
<evidence type="ECO:0000313" key="2">
    <source>
        <dbReference type="Proteomes" id="UP000031718"/>
    </source>
</evidence>
<accession>A0A0B5A4W8</accession>
<proteinExistence type="predicted"/>
<sequence>MIPANDYKGIVDEASKLAIRINQMYHASQATGIGTELQDVLRAMGTALALVVGGWEADKALLLAADGNPDAIVAALEGCDAAVRAAEGIPPKFQMPPDITL</sequence>
<reference evidence="1 2" key="1">
    <citation type="submission" date="2014-10" db="EMBL/GenBank/DDBJ databases">
        <authorList>
            <person name="Mackenzie J."/>
            <person name="Lekholoane M."/>
            <person name="Leqhaoe R."/>
            <person name="Mcunu Z."/>
            <person name="Mzobe Z."/>
            <person name="Rodel H."/>
            <person name="Seagreen C."/>
            <person name="Mazeka N."/>
            <person name="Larsen M.H."/>
            <person name="Rubin E.J."/>
            <person name="Russell D.A."/>
            <person name="Guerrero C.A."/>
            <person name="Bowman C.A."/>
            <person name="Jacobs-Sera D."/>
            <person name="Hendrix R.W."/>
            <person name="Hatfull G.F."/>
        </authorList>
    </citation>
    <scope>NUCLEOTIDE SEQUENCE [LARGE SCALE GENOMIC DNA]</scope>
</reference>
<name>A0A0B5A4W8_9CAUD</name>
<dbReference type="EMBL" id="KP027195">
    <property type="protein sequence ID" value="AJD82126.1"/>
    <property type="molecule type" value="Genomic_DNA"/>
</dbReference>